<dbReference type="Proteomes" id="UP000242474">
    <property type="component" value="Unassembled WGS sequence"/>
</dbReference>
<dbReference type="AlphaFoldDB" id="A0A2G5BBG6"/>
<dbReference type="OrthoDB" id="5522622at2759"/>
<keyword evidence="2" id="KW-1185">Reference proteome</keyword>
<dbReference type="EMBL" id="KZ303500">
    <property type="protein sequence ID" value="PIA16355.1"/>
    <property type="molecule type" value="Genomic_DNA"/>
</dbReference>
<gene>
    <name evidence="1" type="ORF">COEREDRAFT_8481</name>
</gene>
<evidence type="ECO:0008006" key="3">
    <source>
        <dbReference type="Google" id="ProtNLM"/>
    </source>
</evidence>
<name>A0A2G5BBG6_COERN</name>
<protein>
    <recommendedName>
        <fullName evidence="3">F-box domain-containing protein</fullName>
    </recommendedName>
</protein>
<sequence>MTATSLAQCITYDILVNILHYAADSYPVDYYAYSFTSALEFERKLLAPMAVCRLWRAAACPMFYRQAGVFQEINSKNSTTLNDSVRYSFAEETDHHRKLLVSLDVDTFLLPPTHQLSPVSILRFWKPIHPVLQLDIRLWNRDYRQIDSNNILNISKNINAFAKYIYTVVPNACRVKILSPTHLLDNDDTEGPMKLISKECGAFLRQSTYYLYLEKLTLTSVVFDYPGMTVLRYINIDSCRNQQAITELVHRNRQCLERLHFRDLGCNTLEWLVFGGNQDNNVCIFSQLKHLCAEWEGDFTPNYSSKLPLNPFPNLKTLTCQMKAETSLSGVLLACRSHIRHLSIRFSVNLWIACERLNVFAPGTFGRLHFMSIFMPIMPANVVRNPAALNNFLKVARATIECSLGLQKLILRDFCSKNIGKAFHRLRFPPTLRSLNLISEALSVAEAFMTFRSCPQLEMASITLDYGIDGIPYAFAWDDCILALRKHHQNIGSNLYSLGLLVTTNSYAYNTARILMLFAELLTDIRRVYIPMPDVEDVYEEINHVLERPDSSSSGFQGYVDNMIEGHGQWLFALGNLILGVRDGFALD</sequence>
<accession>A0A2G5BBG6</accession>
<proteinExistence type="predicted"/>
<organism evidence="1 2">
    <name type="scientific">Coemansia reversa (strain ATCC 12441 / NRRL 1564)</name>
    <dbReference type="NCBI Taxonomy" id="763665"/>
    <lineage>
        <taxon>Eukaryota</taxon>
        <taxon>Fungi</taxon>
        <taxon>Fungi incertae sedis</taxon>
        <taxon>Zoopagomycota</taxon>
        <taxon>Kickxellomycotina</taxon>
        <taxon>Kickxellomycetes</taxon>
        <taxon>Kickxellales</taxon>
        <taxon>Kickxellaceae</taxon>
        <taxon>Coemansia</taxon>
    </lineage>
</organism>
<dbReference type="SUPFAM" id="SSF52047">
    <property type="entry name" value="RNI-like"/>
    <property type="match status" value="1"/>
</dbReference>
<reference evidence="1 2" key="1">
    <citation type="journal article" date="2015" name="Genome Biol. Evol.">
        <title>Phylogenomic analyses indicate that early fungi evolved digesting cell walls of algal ancestors of land plants.</title>
        <authorList>
            <person name="Chang Y."/>
            <person name="Wang S."/>
            <person name="Sekimoto S."/>
            <person name="Aerts A.L."/>
            <person name="Choi C."/>
            <person name="Clum A."/>
            <person name="LaButti K.M."/>
            <person name="Lindquist E.A."/>
            <person name="Yee Ngan C."/>
            <person name="Ohm R.A."/>
            <person name="Salamov A.A."/>
            <person name="Grigoriev I.V."/>
            <person name="Spatafora J.W."/>
            <person name="Berbee M.L."/>
        </authorList>
    </citation>
    <scope>NUCLEOTIDE SEQUENCE [LARGE SCALE GENOMIC DNA]</scope>
    <source>
        <strain evidence="1 2">NRRL 1564</strain>
    </source>
</reference>
<evidence type="ECO:0000313" key="1">
    <source>
        <dbReference type="EMBL" id="PIA16355.1"/>
    </source>
</evidence>
<evidence type="ECO:0000313" key="2">
    <source>
        <dbReference type="Proteomes" id="UP000242474"/>
    </source>
</evidence>